<keyword evidence="1" id="KW-1133">Transmembrane helix</keyword>
<proteinExistence type="predicted"/>
<protein>
    <recommendedName>
        <fullName evidence="4">DUF4405 domain-containing protein</fullName>
    </recommendedName>
</protein>
<evidence type="ECO:0008006" key="4">
    <source>
        <dbReference type="Google" id="ProtNLM"/>
    </source>
</evidence>
<accession>F3PQM6</accession>
<feature type="transmembrane region" description="Helical" evidence="1">
    <location>
        <begin position="7"/>
        <end position="29"/>
    </location>
</feature>
<name>F3PQM6_9BACE</name>
<dbReference type="STRING" id="763034.HMPREF9446_01021"/>
<dbReference type="eggNOG" id="ENOG503465S">
    <property type="taxonomic scope" value="Bacteria"/>
</dbReference>
<reference evidence="2 3" key="1">
    <citation type="submission" date="2011-02" db="EMBL/GenBank/DDBJ databases">
        <authorList>
            <person name="Weinstock G."/>
            <person name="Sodergren E."/>
            <person name="Clifton S."/>
            <person name="Fulton L."/>
            <person name="Fulton B."/>
            <person name="Courtney L."/>
            <person name="Fronick C."/>
            <person name="Harrison M."/>
            <person name="Strong C."/>
            <person name="Farmer C."/>
            <person name="Delahaunty K."/>
            <person name="Markovic C."/>
            <person name="Hall O."/>
            <person name="Minx P."/>
            <person name="Tomlinson C."/>
            <person name="Mitreva M."/>
            <person name="Hou S."/>
            <person name="Chen J."/>
            <person name="Wollam A."/>
            <person name="Pepin K.H."/>
            <person name="Johnson M."/>
            <person name="Bhonagiri V."/>
            <person name="Zhang X."/>
            <person name="Suruliraj S."/>
            <person name="Warren W."/>
            <person name="Chinwalla A."/>
            <person name="Mardis E.R."/>
            <person name="Wilson R.K."/>
        </authorList>
    </citation>
    <scope>NUCLEOTIDE SEQUENCE [LARGE SCALE GENOMIC DNA]</scope>
    <source>
        <strain evidence="2 3">YIT 12057</strain>
    </source>
</reference>
<keyword evidence="3" id="KW-1185">Reference proteome</keyword>
<feature type="transmembrane region" description="Helical" evidence="1">
    <location>
        <begin position="112"/>
        <end position="129"/>
    </location>
</feature>
<evidence type="ECO:0000313" key="3">
    <source>
        <dbReference type="Proteomes" id="UP000003416"/>
    </source>
</evidence>
<dbReference type="Proteomes" id="UP000003416">
    <property type="component" value="Unassembled WGS sequence"/>
</dbReference>
<dbReference type="HOGENOM" id="CLU_1727701_0_0_10"/>
<evidence type="ECO:0000313" key="2">
    <source>
        <dbReference type="EMBL" id="EGF58737.1"/>
    </source>
</evidence>
<sequence length="145" mass="15923">MMKKIFVIDWIMIAAFIPSLCSGIGLHIAGHEANHEVWHNWAVSHVLSSLLFLAASILHIKTHSNWYKSITRSGIGHKSRVTVLLSIVFMAVVVTGIALLGVEGAGSSVGLWHYRTGIAVSVLSVGHLLKRIPSSRSFIFRSRNK</sequence>
<gene>
    <name evidence="2" type="ORF">HMPREF9446_01021</name>
</gene>
<keyword evidence="1" id="KW-0472">Membrane</keyword>
<keyword evidence="1" id="KW-0812">Transmembrane</keyword>
<dbReference type="EMBL" id="AFBN01000018">
    <property type="protein sequence ID" value="EGF58737.1"/>
    <property type="molecule type" value="Genomic_DNA"/>
</dbReference>
<comment type="caution">
    <text evidence="2">The sequence shown here is derived from an EMBL/GenBank/DDBJ whole genome shotgun (WGS) entry which is preliminary data.</text>
</comment>
<feature type="transmembrane region" description="Helical" evidence="1">
    <location>
        <begin position="81"/>
        <end position="100"/>
    </location>
</feature>
<dbReference type="AlphaFoldDB" id="F3PQM6"/>
<evidence type="ECO:0000256" key="1">
    <source>
        <dbReference type="SAM" id="Phobius"/>
    </source>
</evidence>
<feature type="transmembrane region" description="Helical" evidence="1">
    <location>
        <begin position="41"/>
        <end position="60"/>
    </location>
</feature>
<organism evidence="2 3">
    <name type="scientific">Bacteroides fluxus YIT 12057</name>
    <dbReference type="NCBI Taxonomy" id="763034"/>
    <lineage>
        <taxon>Bacteria</taxon>
        <taxon>Pseudomonadati</taxon>
        <taxon>Bacteroidota</taxon>
        <taxon>Bacteroidia</taxon>
        <taxon>Bacteroidales</taxon>
        <taxon>Bacteroidaceae</taxon>
        <taxon>Bacteroides</taxon>
    </lineage>
</organism>